<evidence type="ECO:0000313" key="2">
    <source>
        <dbReference type="Ensembl" id="ENSCLAP00000022493.1"/>
    </source>
</evidence>
<keyword evidence="3" id="KW-1185">Reference proteome</keyword>
<dbReference type="Proteomes" id="UP000694398">
    <property type="component" value="Unassembled WGS sequence"/>
</dbReference>
<reference evidence="2" key="1">
    <citation type="submission" date="2025-08" db="UniProtKB">
        <authorList>
            <consortium name="Ensembl"/>
        </authorList>
    </citation>
    <scope>IDENTIFICATION</scope>
</reference>
<dbReference type="OMA" id="EFTACCK"/>
<evidence type="ECO:0000313" key="3">
    <source>
        <dbReference type="Proteomes" id="UP000694398"/>
    </source>
</evidence>
<reference evidence="2" key="2">
    <citation type="submission" date="2025-09" db="UniProtKB">
        <authorList>
            <consortium name="Ensembl"/>
        </authorList>
    </citation>
    <scope>IDENTIFICATION</scope>
</reference>
<dbReference type="AlphaFoldDB" id="A0A8C2VYW0"/>
<proteinExistence type="predicted"/>
<keyword evidence="1" id="KW-0732">Signal</keyword>
<accession>A0A8C2VYW0</accession>
<organism evidence="2 3">
    <name type="scientific">Chinchilla lanigera</name>
    <name type="common">Long-tailed chinchilla</name>
    <name type="synonym">Chinchilla villidera</name>
    <dbReference type="NCBI Taxonomy" id="34839"/>
    <lineage>
        <taxon>Eukaryota</taxon>
        <taxon>Metazoa</taxon>
        <taxon>Chordata</taxon>
        <taxon>Craniata</taxon>
        <taxon>Vertebrata</taxon>
        <taxon>Euteleostomi</taxon>
        <taxon>Mammalia</taxon>
        <taxon>Eutheria</taxon>
        <taxon>Euarchontoglires</taxon>
        <taxon>Glires</taxon>
        <taxon>Rodentia</taxon>
        <taxon>Hystricomorpha</taxon>
        <taxon>Chinchillidae</taxon>
        <taxon>Chinchilla</taxon>
    </lineage>
</organism>
<evidence type="ECO:0000256" key="1">
    <source>
        <dbReference type="SAM" id="SignalP"/>
    </source>
</evidence>
<dbReference type="Ensembl" id="ENSCLAT00000022699.1">
    <property type="protein sequence ID" value="ENSCLAP00000022493.1"/>
    <property type="gene ID" value="ENSCLAG00000015427.1"/>
</dbReference>
<dbReference type="GeneTree" id="ENSGT00400000023423"/>
<name>A0A8C2VYW0_CHILA</name>
<sequence length="64" mass="7331">RRLRAFLSALFAAFQVLPTIARVLQFERPCNLQGGICLKLGAPKCEPFREPCQAFTAYCRIWRS</sequence>
<feature type="signal peptide" evidence="1">
    <location>
        <begin position="1"/>
        <end position="21"/>
    </location>
</feature>
<protein>
    <submittedName>
        <fullName evidence="2">Uncharacterized protein</fullName>
    </submittedName>
</protein>
<feature type="chain" id="PRO_5034281448" evidence="1">
    <location>
        <begin position="22"/>
        <end position="64"/>
    </location>
</feature>